<keyword evidence="3" id="KW-1185">Reference proteome</keyword>
<evidence type="ECO:0000313" key="3">
    <source>
        <dbReference type="Proteomes" id="UP001156882"/>
    </source>
</evidence>
<dbReference type="InterPro" id="IPR000182">
    <property type="entry name" value="GNAT_dom"/>
</dbReference>
<dbReference type="Proteomes" id="UP001156882">
    <property type="component" value="Unassembled WGS sequence"/>
</dbReference>
<dbReference type="Gene3D" id="3.40.630.30">
    <property type="match status" value="1"/>
</dbReference>
<sequence>MAPLPLGKSVDILPRPMPERRVHEGASVRLEPLAETHVPSLWQAAQGADFSFSYLRYGPFASEEAMAGGVLELSQRTSQPFWAVCPTPEGTAKGWLSLCDIEPANAAIEIGSVWYSPALQRSRAATEAIFLLMRHAFDDLAYQRLVWRCAALNAASQAAARRYGFQREGIWRSAVVVKGWQRDVAWFSMLATEWPARKAAIGAWLADGNFTADGHALERLER</sequence>
<dbReference type="PANTHER" id="PTHR43441:SF2">
    <property type="entry name" value="FAMILY ACETYLTRANSFERASE, PUTATIVE (AFU_ORTHOLOGUE AFUA_7G00850)-RELATED"/>
    <property type="match status" value="1"/>
</dbReference>
<gene>
    <name evidence="2" type="ORF">GCM10007874_19990</name>
</gene>
<evidence type="ECO:0000313" key="2">
    <source>
        <dbReference type="EMBL" id="GLS18982.1"/>
    </source>
</evidence>
<organism evidence="2 3">
    <name type="scientific">Labrys miyagiensis</name>
    <dbReference type="NCBI Taxonomy" id="346912"/>
    <lineage>
        <taxon>Bacteria</taxon>
        <taxon>Pseudomonadati</taxon>
        <taxon>Pseudomonadota</taxon>
        <taxon>Alphaproteobacteria</taxon>
        <taxon>Hyphomicrobiales</taxon>
        <taxon>Xanthobacteraceae</taxon>
        <taxon>Labrys</taxon>
    </lineage>
</organism>
<comment type="caution">
    <text evidence="2">The sequence shown here is derived from an EMBL/GenBank/DDBJ whole genome shotgun (WGS) entry which is preliminary data.</text>
</comment>
<dbReference type="InterPro" id="IPR016181">
    <property type="entry name" value="Acyl_CoA_acyltransferase"/>
</dbReference>
<evidence type="ECO:0000259" key="1">
    <source>
        <dbReference type="PROSITE" id="PS51186"/>
    </source>
</evidence>
<dbReference type="RefSeq" id="WP_284311845.1">
    <property type="nucleotide sequence ID" value="NZ_BSPC01000015.1"/>
</dbReference>
<dbReference type="InterPro" id="IPR051908">
    <property type="entry name" value="Ribosomal_N-acetyltransferase"/>
</dbReference>
<dbReference type="EMBL" id="BSPC01000015">
    <property type="protein sequence ID" value="GLS18982.1"/>
    <property type="molecule type" value="Genomic_DNA"/>
</dbReference>
<accession>A0ABQ6CH91</accession>
<dbReference type="SUPFAM" id="SSF55729">
    <property type="entry name" value="Acyl-CoA N-acyltransferases (Nat)"/>
    <property type="match status" value="1"/>
</dbReference>
<feature type="domain" description="N-acetyltransferase" evidence="1">
    <location>
        <begin position="28"/>
        <end position="192"/>
    </location>
</feature>
<reference evidence="3" key="1">
    <citation type="journal article" date="2019" name="Int. J. Syst. Evol. Microbiol.">
        <title>The Global Catalogue of Microorganisms (GCM) 10K type strain sequencing project: providing services to taxonomists for standard genome sequencing and annotation.</title>
        <authorList>
            <consortium name="The Broad Institute Genomics Platform"/>
            <consortium name="The Broad Institute Genome Sequencing Center for Infectious Disease"/>
            <person name="Wu L."/>
            <person name="Ma J."/>
        </authorList>
    </citation>
    <scope>NUCLEOTIDE SEQUENCE [LARGE SCALE GENOMIC DNA]</scope>
    <source>
        <strain evidence="3">NBRC 101365</strain>
    </source>
</reference>
<protein>
    <submittedName>
        <fullName evidence="2">Acetyltransferase</fullName>
    </submittedName>
</protein>
<dbReference type="PANTHER" id="PTHR43441">
    <property type="entry name" value="RIBOSOMAL-PROTEIN-SERINE ACETYLTRANSFERASE"/>
    <property type="match status" value="1"/>
</dbReference>
<dbReference type="PROSITE" id="PS51186">
    <property type="entry name" value="GNAT"/>
    <property type="match status" value="1"/>
</dbReference>
<dbReference type="Pfam" id="PF13302">
    <property type="entry name" value="Acetyltransf_3"/>
    <property type="match status" value="1"/>
</dbReference>
<name>A0ABQ6CH91_9HYPH</name>
<proteinExistence type="predicted"/>